<organism evidence="1 2">
    <name type="scientific">Parascaris univalens</name>
    <name type="common">Nematode worm</name>
    <dbReference type="NCBI Taxonomy" id="6257"/>
    <lineage>
        <taxon>Eukaryota</taxon>
        <taxon>Metazoa</taxon>
        <taxon>Ecdysozoa</taxon>
        <taxon>Nematoda</taxon>
        <taxon>Chromadorea</taxon>
        <taxon>Rhabditida</taxon>
        <taxon>Spirurina</taxon>
        <taxon>Ascaridomorpha</taxon>
        <taxon>Ascaridoidea</taxon>
        <taxon>Ascarididae</taxon>
        <taxon>Parascaris</taxon>
    </lineage>
</organism>
<name>A0A915C397_PARUN</name>
<sequence length="79" mass="9062">MVRATFMCEIVPSKKCRQHFRWTPESCGIGFATLDEMLQNLQNFFRMANPNSWTVHFGKICLVFSALAINAQDFTTENA</sequence>
<keyword evidence="1" id="KW-1185">Reference proteome</keyword>
<protein>
    <submittedName>
        <fullName evidence="2">Uncharacterized protein</fullName>
    </submittedName>
</protein>
<reference evidence="2" key="1">
    <citation type="submission" date="2022-11" db="UniProtKB">
        <authorList>
            <consortium name="WormBaseParasite"/>
        </authorList>
    </citation>
    <scope>IDENTIFICATION</scope>
</reference>
<dbReference type="Proteomes" id="UP000887569">
    <property type="component" value="Unplaced"/>
</dbReference>
<evidence type="ECO:0000313" key="1">
    <source>
        <dbReference type="Proteomes" id="UP000887569"/>
    </source>
</evidence>
<accession>A0A915C397</accession>
<dbReference type="AlphaFoldDB" id="A0A915C397"/>
<evidence type="ECO:0000313" key="2">
    <source>
        <dbReference type="WBParaSite" id="PgR084X_g025_t01"/>
    </source>
</evidence>
<proteinExistence type="predicted"/>
<dbReference type="WBParaSite" id="PgR084X_g025_t01">
    <property type="protein sequence ID" value="PgR084X_g025_t01"/>
    <property type="gene ID" value="PgR084X_g025"/>
</dbReference>